<dbReference type="SUPFAM" id="SSF158694">
    <property type="entry name" value="UraD-Like"/>
    <property type="match status" value="1"/>
</dbReference>
<evidence type="ECO:0000256" key="6">
    <source>
        <dbReference type="ARBA" id="ARBA00023239"/>
    </source>
</evidence>
<dbReference type="NCBIfam" id="NF010372">
    <property type="entry name" value="PRK13798.1"/>
    <property type="match status" value="1"/>
</dbReference>
<gene>
    <name evidence="8" type="ORF">GPAL_0619</name>
</gene>
<dbReference type="AlphaFoldDB" id="K6Y3X0"/>
<sequence length="179" mass="20101">MNVSAINSLALLNMATNEIAQAWFMQTCTAEKWCINMVKQRPFSNIQALTKQATKQWNTMTIQDFLQAFSGHPMIGDLSTLREKYANTKALAINEQSGAQGASEVTLKTLQKINLEYQQKHGFIFIICATGLSAKAMLNELQVRLPKSTETEIRKAAQEQIKITLLRINNAFSRPKHKG</sequence>
<comment type="pathway">
    <text evidence="2">Purine metabolism; urate degradation; (S)-allantoin from urate: step 3/3.</text>
</comment>
<dbReference type="Gene3D" id="1.10.3330.10">
    <property type="entry name" value="Oxo-4-hydroxy-4-carboxy-5-ureidoimidazoline decarboxylase"/>
    <property type="match status" value="1"/>
</dbReference>
<accession>K6Y3X0</accession>
<organism evidence="8 9">
    <name type="scientific">Brumicola pallidula DSM 14239 = ACAM 615</name>
    <dbReference type="NCBI Taxonomy" id="1121922"/>
    <lineage>
        <taxon>Bacteria</taxon>
        <taxon>Pseudomonadati</taxon>
        <taxon>Pseudomonadota</taxon>
        <taxon>Gammaproteobacteria</taxon>
        <taxon>Alteromonadales</taxon>
        <taxon>Alteromonadaceae</taxon>
        <taxon>Brumicola</taxon>
    </lineage>
</organism>
<evidence type="ECO:0000256" key="1">
    <source>
        <dbReference type="ARBA" id="ARBA00001163"/>
    </source>
</evidence>
<proteinExistence type="predicted"/>
<dbReference type="STRING" id="1121922.GCA_000428905_02394"/>
<dbReference type="Proteomes" id="UP000006251">
    <property type="component" value="Unassembled WGS sequence"/>
</dbReference>
<comment type="caution">
    <text evidence="8">The sequence shown here is derived from an EMBL/GenBank/DDBJ whole genome shotgun (WGS) entry which is preliminary data.</text>
</comment>
<dbReference type="InterPro" id="IPR017595">
    <property type="entry name" value="OHCU_decarboxylase-2"/>
</dbReference>
<comment type="catalytic activity">
    <reaction evidence="1">
        <text>5-hydroxy-2-oxo-4-ureido-2,5-dihydro-1H-imidazole-5-carboxylate + H(+) = (S)-allantoin + CO2</text>
        <dbReference type="Rhea" id="RHEA:26301"/>
        <dbReference type="ChEBI" id="CHEBI:15378"/>
        <dbReference type="ChEBI" id="CHEBI:15678"/>
        <dbReference type="ChEBI" id="CHEBI:16526"/>
        <dbReference type="ChEBI" id="CHEBI:58639"/>
        <dbReference type="EC" id="4.1.1.97"/>
    </reaction>
</comment>
<evidence type="ECO:0000313" key="9">
    <source>
        <dbReference type="Proteomes" id="UP000006251"/>
    </source>
</evidence>
<feature type="domain" description="Oxo-4-hydroxy-4-carboxy-5-ureidoimidazoline decarboxylase" evidence="7">
    <location>
        <begin position="16"/>
        <end position="169"/>
    </location>
</feature>
<keyword evidence="9" id="KW-1185">Reference proteome</keyword>
<evidence type="ECO:0000256" key="5">
    <source>
        <dbReference type="ARBA" id="ARBA00022793"/>
    </source>
</evidence>
<keyword evidence="5" id="KW-0210">Decarboxylase</keyword>
<dbReference type="InterPro" id="IPR036778">
    <property type="entry name" value="OHCU_decarboxylase_sf"/>
</dbReference>
<dbReference type="NCBIfam" id="TIGR03180">
    <property type="entry name" value="UraD_2"/>
    <property type="match status" value="1"/>
</dbReference>
<dbReference type="EMBL" id="BAEQ01000013">
    <property type="protein sequence ID" value="GAC27499.1"/>
    <property type="molecule type" value="Genomic_DNA"/>
</dbReference>
<dbReference type="GO" id="GO:0051997">
    <property type="term" value="F:2-oxo-4-hydroxy-4-carboxy-5-ureidoimidazoline decarboxylase activity"/>
    <property type="evidence" value="ECO:0007669"/>
    <property type="project" value="UniProtKB-EC"/>
</dbReference>
<keyword evidence="6" id="KW-0456">Lyase</keyword>
<evidence type="ECO:0000256" key="3">
    <source>
        <dbReference type="ARBA" id="ARBA00012257"/>
    </source>
</evidence>
<evidence type="ECO:0000313" key="8">
    <source>
        <dbReference type="EMBL" id="GAC27499.1"/>
    </source>
</evidence>
<keyword evidence="4" id="KW-0659">Purine metabolism</keyword>
<dbReference type="GO" id="GO:0019628">
    <property type="term" value="P:urate catabolic process"/>
    <property type="evidence" value="ECO:0007669"/>
    <property type="project" value="TreeGrafter"/>
</dbReference>
<dbReference type="OrthoDB" id="9800909at2"/>
<dbReference type="PANTHER" id="PTHR43466:SF1">
    <property type="entry name" value="2-OXO-4-HYDROXY-4-CARBOXY-5-UREIDOIMIDAZOLINE DECARBOXYLASE-RELATED"/>
    <property type="match status" value="1"/>
</dbReference>
<dbReference type="Pfam" id="PF09349">
    <property type="entry name" value="OHCU_decarbox"/>
    <property type="match status" value="1"/>
</dbReference>
<dbReference type="GO" id="GO:0006144">
    <property type="term" value="P:purine nucleobase metabolic process"/>
    <property type="evidence" value="ECO:0007669"/>
    <property type="project" value="UniProtKB-KW"/>
</dbReference>
<dbReference type="EC" id="4.1.1.97" evidence="3"/>
<evidence type="ECO:0000256" key="4">
    <source>
        <dbReference type="ARBA" id="ARBA00022631"/>
    </source>
</evidence>
<dbReference type="PANTHER" id="PTHR43466">
    <property type="entry name" value="2-OXO-4-HYDROXY-4-CARBOXY-5-UREIDOIMIDAZOLINE DECARBOXYLASE-RELATED"/>
    <property type="match status" value="1"/>
</dbReference>
<name>K6Y3X0_9ALTE</name>
<evidence type="ECO:0000256" key="2">
    <source>
        <dbReference type="ARBA" id="ARBA00004754"/>
    </source>
</evidence>
<protein>
    <recommendedName>
        <fullName evidence="3">2-oxo-4-hydroxy-4-carboxy-5-ureidoimidazoline decarboxylase</fullName>
        <ecNumber evidence="3">4.1.1.97</ecNumber>
    </recommendedName>
</protein>
<dbReference type="RefSeq" id="WP_006009148.1">
    <property type="nucleotide sequence ID" value="NZ_AUAV01000012.1"/>
</dbReference>
<evidence type="ECO:0000259" key="7">
    <source>
        <dbReference type="Pfam" id="PF09349"/>
    </source>
</evidence>
<reference evidence="9" key="1">
    <citation type="journal article" date="2014" name="Environ. Microbiol.">
        <title>Comparative genomics of the marine bacterial genus Glaciecola reveals the high degree of genomic diversity and genomic characteristic for cold adaptation.</title>
        <authorList>
            <person name="Qin Q.L."/>
            <person name="Xie B.B."/>
            <person name="Yu Y."/>
            <person name="Shu Y.L."/>
            <person name="Rong J.C."/>
            <person name="Zhang Y.J."/>
            <person name="Zhao D.L."/>
            <person name="Chen X.L."/>
            <person name="Zhang X.Y."/>
            <person name="Chen B."/>
            <person name="Zhou B.C."/>
            <person name="Zhang Y.Z."/>
        </authorList>
    </citation>
    <scope>NUCLEOTIDE SEQUENCE [LARGE SCALE GENOMIC DNA]</scope>
    <source>
        <strain evidence="9">ACAM 615</strain>
    </source>
</reference>
<dbReference type="InterPro" id="IPR018020">
    <property type="entry name" value="OHCU_decarboxylase"/>
</dbReference>